<name>A0A919S847_9ACTN</name>
<dbReference type="Pfam" id="PF12840">
    <property type="entry name" value="HTH_20"/>
    <property type="match status" value="1"/>
</dbReference>
<dbReference type="Gene3D" id="1.10.10.10">
    <property type="entry name" value="Winged helix-like DNA-binding domain superfamily/Winged helix DNA-binding domain"/>
    <property type="match status" value="1"/>
</dbReference>
<reference evidence="2" key="1">
    <citation type="submission" date="2021-03" db="EMBL/GenBank/DDBJ databases">
        <title>Whole genome shotgun sequence of Actinoplanes consettensis NBRC 14913.</title>
        <authorList>
            <person name="Komaki H."/>
            <person name="Tamura T."/>
        </authorList>
    </citation>
    <scope>NUCLEOTIDE SEQUENCE</scope>
    <source>
        <strain evidence="2">NBRC 14913</strain>
    </source>
</reference>
<accession>A0A919S847</accession>
<dbReference type="InterPro" id="IPR036388">
    <property type="entry name" value="WH-like_DNA-bd_sf"/>
</dbReference>
<comment type="caution">
    <text evidence="2">The sequence shown here is derived from an EMBL/GenBank/DDBJ whole genome shotgun (WGS) entry which is preliminary data.</text>
</comment>
<keyword evidence="3" id="KW-1185">Reference proteome</keyword>
<dbReference type="Proteomes" id="UP000680865">
    <property type="component" value="Unassembled WGS sequence"/>
</dbReference>
<dbReference type="GO" id="GO:0003700">
    <property type="term" value="F:DNA-binding transcription factor activity"/>
    <property type="evidence" value="ECO:0007669"/>
    <property type="project" value="InterPro"/>
</dbReference>
<evidence type="ECO:0000313" key="2">
    <source>
        <dbReference type="EMBL" id="GIM66377.1"/>
    </source>
</evidence>
<protein>
    <submittedName>
        <fullName evidence="2">Transcriptional regulator</fullName>
    </submittedName>
</protein>
<evidence type="ECO:0000313" key="3">
    <source>
        <dbReference type="Proteomes" id="UP000680865"/>
    </source>
</evidence>
<dbReference type="RefSeq" id="WP_212995266.1">
    <property type="nucleotide sequence ID" value="NZ_BAAATW010000001.1"/>
</dbReference>
<feature type="domain" description="HTH arsR-type" evidence="1">
    <location>
        <begin position="11"/>
        <end position="92"/>
    </location>
</feature>
<dbReference type="CDD" id="cd00090">
    <property type="entry name" value="HTH_ARSR"/>
    <property type="match status" value="1"/>
</dbReference>
<dbReference type="InterPro" id="IPR011991">
    <property type="entry name" value="ArsR-like_HTH"/>
</dbReference>
<dbReference type="InterPro" id="IPR036390">
    <property type="entry name" value="WH_DNA-bd_sf"/>
</dbReference>
<dbReference type="SMART" id="SM00418">
    <property type="entry name" value="HTH_ARSR"/>
    <property type="match status" value="1"/>
</dbReference>
<organism evidence="2 3">
    <name type="scientific">Winogradskya consettensis</name>
    <dbReference type="NCBI Taxonomy" id="113560"/>
    <lineage>
        <taxon>Bacteria</taxon>
        <taxon>Bacillati</taxon>
        <taxon>Actinomycetota</taxon>
        <taxon>Actinomycetes</taxon>
        <taxon>Micromonosporales</taxon>
        <taxon>Micromonosporaceae</taxon>
        <taxon>Winogradskya</taxon>
    </lineage>
</organism>
<dbReference type="EMBL" id="BOQP01000001">
    <property type="protein sequence ID" value="GIM66377.1"/>
    <property type="molecule type" value="Genomic_DNA"/>
</dbReference>
<dbReference type="AlphaFoldDB" id="A0A919S847"/>
<gene>
    <name evidence="2" type="ORF">Aco04nite_01620</name>
</gene>
<evidence type="ECO:0000259" key="1">
    <source>
        <dbReference type="SMART" id="SM00418"/>
    </source>
</evidence>
<proteinExistence type="predicted"/>
<dbReference type="SUPFAM" id="SSF46785">
    <property type="entry name" value="Winged helix' DNA-binding domain"/>
    <property type="match status" value="1"/>
</dbReference>
<dbReference type="InterPro" id="IPR001845">
    <property type="entry name" value="HTH_ArsR_DNA-bd_dom"/>
</dbReference>
<sequence length="183" mass="20538">MEPTSVHLDGKQIRVLAHPLRARLLGQLRVDGPATATRLAATLGTNTGATSYHLRQLADVGLVTEDDTVGQGRERWWKSAHDMSSWRRDVFAGDPDATAASDWLDSYALTRMVEQIEAWRRDRPEEPQEWRAAAEFSDYILDLDAEQLTALNDELNAVVERYRGVTPGGGARKVLYYLYGVPR</sequence>